<feature type="transmembrane region" description="Helical" evidence="6">
    <location>
        <begin position="54"/>
        <end position="80"/>
    </location>
</feature>
<keyword evidence="2" id="KW-1003">Cell membrane</keyword>
<evidence type="ECO:0000256" key="5">
    <source>
        <dbReference type="ARBA" id="ARBA00023136"/>
    </source>
</evidence>
<comment type="caution">
    <text evidence="7">The sequence shown here is derived from an EMBL/GenBank/DDBJ whole genome shotgun (WGS) entry which is preliminary data.</text>
</comment>
<dbReference type="RefSeq" id="WP_173273842.1">
    <property type="nucleotide sequence ID" value="NZ_JABMKV010000005.1"/>
</dbReference>
<gene>
    <name evidence="7" type="ORF">HQN85_15175</name>
</gene>
<sequence length="480" mass="54039">MKKIHLLLIKAFIRPFIVTFFVVMFILLMFFLFKYVDDLIGKGFEWYTIAEVMMYASASNVAMALPLSILLSSIMTFGSLGENYELVAIKSAGVSLQKAMRPLFVLIIGLSIASFLFSDYMLPKANLKYGSLLWDMRNKKLSFLIKPGVFNNSIPNYAMRVERKGEGAVDSLYGIMIYDHTGGNGIPKIIMAQKGRMAKTSDGKYLVLKLVDGVRYEETNGSGSSSYNPRQAFNRMRFKQTEVKFDFSSFKGLSRTQEESFKNNAPMLNLKELSHREDSLSKSLDSVNKSTKVNAGSYFKQNNYQKGYSKMKAPATIITGSILNVIPKNQRLQALQNGLEQAETIKQVVSNRILEHSLREKEIIKARIEYQRKYTLAVSCLLLFFIGAPLGAIIRKGGLGLPVVIAVVFFLIYHIISTVAEKSAKEGSLDPIFGMWTAILILTPLGIFLTYKATVDSALFDIDYYKQLLANLFKRKSHKN</sequence>
<reference evidence="7 8" key="1">
    <citation type="submission" date="2020-05" db="EMBL/GenBank/DDBJ databases">
        <title>Description of Pedobacter foliorum sp. nov.</title>
        <authorList>
            <person name="Qi S."/>
            <person name="Carlier A."/>
            <person name="Cnockaert M."/>
            <person name="Vandamme P."/>
        </authorList>
    </citation>
    <scope>NUCLEOTIDE SEQUENCE [LARGE SCALE GENOMIC DNA]</scope>
    <source>
        <strain evidence="7 8">LMG 31300</strain>
    </source>
</reference>
<keyword evidence="4 6" id="KW-1133">Transmembrane helix</keyword>
<feature type="transmembrane region" description="Helical" evidence="6">
    <location>
        <begin position="100"/>
        <end position="122"/>
    </location>
</feature>
<evidence type="ECO:0000256" key="4">
    <source>
        <dbReference type="ARBA" id="ARBA00022989"/>
    </source>
</evidence>
<dbReference type="EMBL" id="JABMKV010000005">
    <property type="protein sequence ID" value="NQX33078.1"/>
    <property type="molecule type" value="Genomic_DNA"/>
</dbReference>
<dbReference type="PANTHER" id="PTHR33529">
    <property type="entry name" value="SLR0882 PROTEIN-RELATED"/>
    <property type="match status" value="1"/>
</dbReference>
<evidence type="ECO:0000256" key="3">
    <source>
        <dbReference type="ARBA" id="ARBA00022692"/>
    </source>
</evidence>
<keyword evidence="8" id="KW-1185">Reference proteome</keyword>
<evidence type="ECO:0000256" key="6">
    <source>
        <dbReference type="SAM" id="Phobius"/>
    </source>
</evidence>
<feature type="transmembrane region" description="Helical" evidence="6">
    <location>
        <begin position="12"/>
        <end position="33"/>
    </location>
</feature>
<organism evidence="7 8">
    <name type="scientific">Pedobacter boryungensis</name>
    <dbReference type="NCBI Taxonomy" id="869962"/>
    <lineage>
        <taxon>Bacteria</taxon>
        <taxon>Pseudomonadati</taxon>
        <taxon>Bacteroidota</taxon>
        <taxon>Sphingobacteriia</taxon>
        <taxon>Sphingobacteriales</taxon>
        <taxon>Sphingobacteriaceae</taxon>
        <taxon>Pedobacter</taxon>
    </lineage>
</organism>
<dbReference type="Pfam" id="PF03739">
    <property type="entry name" value="LptF_LptG"/>
    <property type="match status" value="1"/>
</dbReference>
<name>A0ABX2DG48_9SPHI</name>
<evidence type="ECO:0000256" key="2">
    <source>
        <dbReference type="ARBA" id="ARBA00022475"/>
    </source>
</evidence>
<feature type="transmembrane region" description="Helical" evidence="6">
    <location>
        <begin position="400"/>
        <end position="420"/>
    </location>
</feature>
<accession>A0ABX2DG48</accession>
<proteinExistence type="predicted"/>
<dbReference type="InterPro" id="IPR005495">
    <property type="entry name" value="LptG/LptF_permease"/>
</dbReference>
<evidence type="ECO:0000256" key="1">
    <source>
        <dbReference type="ARBA" id="ARBA00004651"/>
    </source>
</evidence>
<evidence type="ECO:0000313" key="7">
    <source>
        <dbReference type="EMBL" id="NQX33078.1"/>
    </source>
</evidence>
<feature type="transmembrane region" description="Helical" evidence="6">
    <location>
        <begin position="432"/>
        <end position="451"/>
    </location>
</feature>
<evidence type="ECO:0000313" key="8">
    <source>
        <dbReference type="Proteomes" id="UP000762110"/>
    </source>
</evidence>
<dbReference type="PANTHER" id="PTHR33529:SF6">
    <property type="entry name" value="YJGP_YJGQ FAMILY PERMEASE"/>
    <property type="match status" value="1"/>
</dbReference>
<protein>
    <submittedName>
        <fullName evidence="7">YjgP/YjgQ family permease</fullName>
    </submittedName>
</protein>
<dbReference type="Proteomes" id="UP000762110">
    <property type="component" value="Unassembled WGS sequence"/>
</dbReference>
<keyword evidence="3 6" id="KW-0812">Transmembrane</keyword>
<feature type="transmembrane region" description="Helical" evidence="6">
    <location>
        <begin position="374"/>
        <end position="394"/>
    </location>
</feature>
<keyword evidence="5 6" id="KW-0472">Membrane</keyword>
<comment type="subcellular location">
    <subcellularLocation>
        <location evidence="1">Cell membrane</location>
        <topology evidence="1">Multi-pass membrane protein</topology>
    </subcellularLocation>
</comment>